<proteinExistence type="predicted"/>
<dbReference type="PANTHER" id="PTHR38567">
    <property type="entry name" value="DUF4291 DOMAIN-CONTAINING PROTEIN"/>
    <property type="match status" value="1"/>
</dbReference>
<sequence length="193" mass="22449">MQQQILAAYDKEGIFVYQAFKPSIADEALLQGTFGKGFNLDRMTWIKPSFGWMLYRSGYATKHRQERILKIKLSHEGFQTILAQGIPTSCDRKIFASEQEWRRALDNSEVRYQWDPDRNLLLHRLERRALQIGIRGTIVQKYVNNWILALEDVTQLAHDIKLAVETKQQQMPAVPQEDLYEVNLEIQKTLGIG</sequence>
<gene>
    <name evidence="2" type="ORF">DA73_0218155</name>
    <name evidence="1" type="ORF">DA73_0400013905</name>
</gene>
<dbReference type="InterPro" id="IPR025633">
    <property type="entry name" value="DUF4291"/>
</dbReference>
<dbReference type="RefSeq" id="WP_038083551.1">
    <property type="nucleotide sequence ID" value="NZ_JHEG04000001.1"/>
</dbReference>
<keyword evidence="3" id="KW-1185">Reference proteome</keyword>
<evidence type="ECO:0000313" key="2">
    <source>
        <dbReference type="EMBL" id="KIE10477.1"/>
    </source>
</evidence>
<name>A0A0C1N792_9CYAN</name>
<dbReference type="AlphaFoldDB" id="A0A0C1N792"/>
<accession>A0A0C1N792</accession>
<dbReference type="OrthoDB" id="65842at2"/>
<protein>
    <submittedName>
        <fullName evidence="1">DUF4291 domain-containing protein</fullName>
    </submittedName>
</protein>
<comment type="caution">
    <text evidence="2">The sequence shown here is derived from an EMBL/GenBank/DDBJ whole genome shotgun (WGS) entry which is preliminary data.</text>
</comment>
<dbReference type="STRING" id="1479485.DA73_0218155"/>
<dbReference type="EMBL" id="JHEG04000001">
    <property type="protein sequence ID" value="KAF3886448.1"/>
    <property type="molecule type" value="Genomic_DNA"/>
</dbReference>
<dbReference type="EMBL" id="JHEG02000048">
    <property type="protein sequence ID" value="KIE10477.1"/>
    <property type="molecule type" value="Genomic_DNA"/>
</dbReference>
<organism evidence="2">
    <name type="scientific">Tolypothrix bouteillei VB521301</name>
    <dbReference type="NCBI Taxonomy" id="1479485"/>
    <lineage>
        <taxon>Bacteria</taxon>
        <taxon>Bacillati</taxon>
        <taxon>Cyanobacteriota</taxon>
        <taxon>Cyanophyceae</taxon>
        <taxon>Nostocales</taxon>
        <taxon>Tolypothrichaceae</taxon>
        <taxon>Tolypothrix</taxon>
    </lineage>
</organism>
<evidence type="ECO:0000313" key="3">
    <source>
        <dbReference type="Proteomes" id="UP000029738"/>
    </source>
</evidence>
<dbReference type="PANTHER" id="PTHR38567:SF1">
    <property type="entry name" value="DUF4291 DOMAIN-CONTAINING PROTEIN"/>
    <property type="match status" value="1"/>
</dbReference>
<dbReference type="Proteomes" id="UP000029738">
    <property type="component" value="Unassembled WGS sequence"/>
</dbReference>
<reference evidence="2" key="1">
    <citation type="journal article" date="2015" name="Genome Announc.">
        <title>Draft Genome Sequence of Tolypothrix boutellei Strain VB521301.</title>
        <authorList>
            <person name="Chandrababunaidu M.M."/>
            <person name="Singh D."/>
            <person name="Sen D."/>
            <person name="Bhan S."/>
            <person name="Das S."/>
            <person name="Gupta A."/>
            <person name="Adhikary S.P."/>
            <person name="Tripathy S."/>
        </authorList>
    </citation>
    <scope>NUCLEOTIDE SEQUENCE</scope>
    <source>
        <strain evidence="2">VB521301</strain>
    </source>
</reference>
<dbReference type="Pfam" id="PF14124">
    <property type="entry name" value="DUF4291"/>
    <property type="match status" value="1"/>
</dbReference>
<reference evidence="1" key="2">
    <citation type="submission" date="2019-11" db="EMBL/GenBank/DDBJ databases">
        <title>Improved Assembly of Tolypothrix boutellei genome.</title>
        <authorList>
            <person name="Sarangi A.N."/>
            <person name="Mukherjee M."/>
            <person name="Ghosh S."/>
            <person name="Singh D."/>
            <person name="Das A."/>
            <person name="Kant S."/>
            <person name="Prusty A."/>
            <person name="Tripathy S."/>
        </authorList>
    </citation>
    <scope>NUCLEOTIDE SEQUENCE</scope>
    <source>
        <strain evidence="1">VB521301</strain>
    </source>
</reference>
<evidence type="ECO:0000313" key="1">
    <source>
        <dbReference type="EMBL" id="KAF3886448.1"/>
    </source>
</evidence>